<dbReference type="VEuPathDB" id="FungiDB:ASPCADRAFT_135440"/>
<dbReference type="AlphaFoldDB" id="A0A1R3R6K9"/>
<reference evidence="4" key="1">
    <citation type="journal article" date="2017" name="Genome Biol.">
        <title>Comparative genomics reveals high biological diversity and specific adaptations in the industrially and medically important fungal genus Aspergillus.</title>
        <authorList>
            <person name="de Vries R.P."/>
            <person name="Riley R."/>
            <person name="Wiebenga A."/>
            <person name="Aguilar-Osorio G."/>
            <person name="Amillis S."/>
            <person name="Uchima C.A."/>
            <person name="Anderluh G."/>
            <person name="Asadollahi M."/>
            <person name="Askin M."/>
            <person name="Barry K."/>
            <person name="Battaglia E."/>
            <person name="Bayram O."/>
            <person name="Benocci T."/>
            <person name="Braus-Stromeyer S.A."/>
            <person name="Caldana C."/>
            <person name="Canovas D."/>
            <person name="Cerqueira G.C."/>
            <person name="Chen F."/>
            <person name="Chen W."/>
            <person name="Choi C."/>
            <person name="Clum A."/>
            <person name="Dos Santos R.A."/>
            <person name="Damasio A.R."/>
            <person name="Diallinas G."/>
            <person name="Emri T."/>
            <person name="Fekete E."/>
            <person name="Flipphi M."/>
            <person name="Freyberg S."/>
            <person name="Gallo A."/>
            <person name="Gournas C."/>
            <person name="Habgood R."/>
            <person name="Hainaut M."/>
            <person name="Harispe M.L."/>
            <person name="Henrissat B."/>
            <person name="Hilden K.S."/>
            <person name="Hope R."/>
            <person name="Hossain A."/>
            <person name="Karabika E."/>
            <person name="Karaffa L."/>
            <person name="Karanyi Z."/>
            <person name="Krasevec N."/>
            <person name="Kuo A."/>
            <person name="Kusch H."/>
            <person name="LaButti K."/>
            <person name="Lagendijk E.L."/>
            <person name="Lapidus A."/>
            <person name="Levasseur A."/>
            <person name="Lindquist E."/>
            <person name="Lipzen A."/>
            <person name="Logrieco A.F."/>
            <person name="MacCabe A."/>
            <person name="Maekelae M.R."/>
            <person name="Malavazi I."/>
            <person name="Melin P."/>
            <person name="Meyer V."/>
            <person name="Mielnichuk N."/>
            <person name="Miskei M."/>
            <person name="Molnar A.P."/>
            <person name="Mule G."/>
            <person name="Ngan C.Y."/>
            <person name="Orejas M."/>
            <person name="Orosz E."/>
            <person name="Ouedraogo J.P."/>
            <person name="Overkamp K.M."/>
            <person name="Park H.-S."/>
            <person name="Perrone G."/>
            <person name="Piumi F."/>
            <person name="Punt P.J."/>
            <person name="Ram A.F."/>
            <person name="Ramon A."/>
            <person name="Rauscher S."/>
            <person name="Record E."/>
            <person name="Riano-Pachon D.M."/>
            <person name="Robert V."/>
            <person name="Roehrig J."/>
            <person name="Ruller R."/>
            <person name="Salamov A."/>
            <person name="Salih N.S."/>
            <person name="Samson R.A."/>
            <person name="Sandor E."/>
            <person name="Sanguinetti M."/>
            <person name="Schuetze T."/>
            <person name="Sepcic K."/>
            <person name="Shelest E."/>
            <person name="Sherlock G."/>
            <person name="Sophianopoulou V."/>
            <person name="Squina F.M."/>
            <person name="Sun H."/>
            <person name="Susca A."/>
            <person name="Todd R.B."/>
            <person name="Tsang A."/>
            <person name="Unkles S.E."/>
            <person name="van de Wiele N."/>
            <person name="van Rossen-Uffink D."/>
            <person name="Oliveira J.V."/>
            <person name="Vesth T.C."/>
            <person name="Visser J."/>
            <person name="Yu J.-H."/>
            <person name="Zhou M."/>
            <person name="Andersen M.R."/>
            <person name="Archer D.B."/>
            <person name="Baker S.E."/>
            <person name="Benoit I."/>
            <person name="Brakhage A.A."/>
            <person name="Braus G.H."/>
            <person name="Fischer R."/>
            <person name="Frisvad J.C."/>
            <person name="Goldman G.H."/>
            <person name="Houbraken J."/>
            <person name="Oakley B."/>
            <person name="Pocsi I."/>
            <person name="Scazzocchio C."/>
            <person name="Seiboth B."/>
            <person name="vanKuyk P.A."/>
            <person name="Wortman J."/>
            <person name="Dyer P.S."/>
            <person name="Grigoriev I.V."/>
        </authorList>
    </citation>
    <scope>NUCLEOTIDE SEQUENCE [LARGE SCALE GENOMIC DNA]</scope>
    <source>
        <strain evidence="4">ITEM 5010</strain>
    </source>
</reference>
<dbReference type="Pfam" id="PF16010">
    <property type="entry name" value="CDH-cyt"/>
    <property type="match status" value="1"/>
</dbReference>
<dbReference type="SUPFAM" id="SSF49344">
    <property type="entry name" value="CBD9-like"/>
    <property type="match status" value="1"/>
</dbReference>
<proteinExistence type="predicted"/>
<dbReference type="OrthoDB" id="19261at2759"/>
<keyword evidence="1" id="KW-0732">Signal</keyword>
<dbReference type="PANTHER" id="PTHR47797">
    <property type="entry name" value="DEHYDROGENASE, PUTATIVE (AFU_ORTHOLOGUE AFUA_8G05805)-RELATED"/>
    <property type="match status" value="1"/>
</dbReference>
<gene>
    <name evidence="3" type="ORF">ASPCADRAFT_135440</name>
</gene>
<dbReference type="CDD" id="cd09630">
    <property type="entry name" value="CDH_like_cytochrome"/>
    <property type="match status" value="1"/>
</dbReference>
<dbReference type="Gene3D" id="2.60.40.1210">
    <property type="entry name" value="Cellobiose dehydrogenase, cytochrome domain"/>
    <property type="match status" value="1"/>
</dbReference>
<feature type="chain" id="PRO_5013181570" evidence="1">
    <location>
        <begin position="20"/>
        <end position="211"/>
    </location>
</feature>
<keyword evidence="4" id="KW-1185">Reference proteome</keyword>
<dbReference type="OMA" id="ANLFILW"/>
<sequence length="211" mass="22317">MRPSHLLQGLFLMPALATANILTYSPPSQPALTYSITIPNTTTAANSGPIYLQISAPTTLQWASLGQGTQMESANIFILYAASPTNITLSPRSSMDGGQSEPQYNPLANLTLLPGSGIGNGTMTANIRCMNCLAAWPTLSSSNSSSVYTLDPEGVSTAWFWAVKSGPPINNSDPAADLAMHDDKGTMQLNLSLAQFPDSRSGSLDLSYNPF</sequence>
<dbReference type="Proteomes" id="UP000188318">
    <property type="component" value="Unassembled WGS sequence"/>
</dbReference>
<evidence type="ECO:0000313" key="4">
    <source>
        <dbReference type="Proteomes" id="UP000188318"/>
    </source>
</evidence>
<feature type="domain" description="Cellobiose dehydrogenase-like cytochrome" evidence="2">
    <location>
        <begin position="29"/>
        <end position="196"/>
    </location>
</feature>
<name>A0A1R3R6K9_ASPC5</name>
<dbReference type="InterPro" id="IPR015920">
    <property type="entry name" value="Cellobiose_DH-like_cyt"/>
</dbReference>
<evidence type="ECO:0000259" key="2">
    <source>
        <dbReference type="Pfam" id="PF16010"/>
    </source>
</evidence>
<dbReference type="PANTHER" id="PTHR47797:SF1">
    <property type="entry name" value="CYTOCHROME B561 DOMAIN-CONTAINING PROTEIN-RELATED"/>
    <property type="match status" value="1"/>
</dbReference>
<dbReference type="STRING" id="602072.A0A1R3R6K9"/>
<feature type="signal peptide" evidence="1">
    <location>
        <begin position="1"/>
        <end position="19"/>
    </location>
</feature>
<organism evidence="3 4">
    <name type="scientific">Aspergillus carbonarius (strain ITEM 5010)</name>
    <dbReference type="NCBI Taxonomy" id="602072"/>
    <lineage>
        <taxon>Eukaryota</taxon>
        <taxon>Fungi</taxon>
        <taxon>Dikarya</taxon>
        <taxon>Ascomycota</taxon>
        <taxon>Pezizomycotina</taxon>
        <taxon>Eurotiomycetes</taxon>
        <taxon>Eurotiomycetidae</taxon>
        <taxon>Eurotiales</taxon>
        <taxon>Aspergillaceae</taxon>
        <taxon>Aspergillus</taxon>
        <taxon>Aspergillus subgen. Circumdati</taxon>
    </lineage>
</organism>
<protein>
    <submittedName>
        <fullName evidence="3">Iron reductase domain protein</fullName>
    </submittedName>
</protein>
<evidence type="ECO:0000256" key="1">
    <source>
        <dbReference type="SAM" id="SignalP"/>
    </source>
</evidence>
<evidence type="ECO:0000313" key="3">
    <source>
        <dbReference type="EMBL" id="OOF90103.1"/>
    </source>
</evidence>
<accession>A0A1R3R6K9</accession>
<dbReference type="EMBL" id="KV907591">
    <property type="protein sequence ID" value="OOF90103.1"/>
    <property type="molecule type" value="Genomic_DNA"/>
</dbReference>